<keyword evidence="2" id="KW-1185">Reference proteome</keyword>
<proteinExistence type="predicted"/>
<dbReference type="OrthoDB" id="7540161at2"/>
<dbReference type="RefSeq" id="WP_142051854.1">
    <property type="nucleotide sequence ID" value="NZ_VFPA01000001.1"/>
</dbReference>
<organism evidence="1 2">
    <name type="scientific">Pseudonocardia kunmingensis</name>
    <dbReference type="NCBI Taxonomy" id="630975"/>
    <lineage>
        <taxon>Bacteria</taxon>
        <taxon>Bacillati</taxon>
        <taxon>Actinomycetota</taxon>
        <taxon>Actinomycetes</taxon>
        <taxon>Pseudonocardiales</taxon>
        <taxon>Pseudonocardiaceae</taxon>
        <taxon>Pseudonocardia</taxon>
    </lineage>
</organism>
<reference evidence="1 2" key="1">
    <citation type="submission" date="2019-06" db="EMBL/GenBank/DDBJ databases">
        <title>Sequencing the genomes of 1000 actinobacteria strains.</title>
        <authorList>
            <person name="Klenk H.-P."/>
        </authorList>
    </citation>
    <scope>NUCLEOTIDE SEQUENCE [LARGE SCALE GENOMIC DNA]</scope>
    <source>
        <strain evidence="1 2">DSM 45301</strain>
    </source>
</reference>
<sequence length="341" mass="36489">MSAPARYERFPAPSFAHLRRLTDAGGLYEHARGTTPRREHGYCVDDVARALVVVCREDASAQDDLREQYLSFVLAAQDADGRFRNRRGTDLRFLDAPSVDDCWGRALWALGTAGADPRALAAFERGARWRSPSPRATAFAVLGAGEVLRGRPGHRGALDLLADAPEVIGRSVPRPEWPWPEPRLTYANAVLPEALLVAGAALDAPALVTDGLWLLGWLLDAQTRDGHLSLVPAAGRRPSDRGPGFDQQPIEAAALADACARAHELTGQDRWLTGILLATAWFLGDNDAGTPLHDPVSGGGCDGLERDGRNENQGAESTLALVSTLQQAAARLPAPALRVAG</sequence>
<evidence type="ECO:0008006" key="3">
    <source>
        <dbReference type="Google" id="ProtNLM"/>
    </source>
</evidence>
<evidence type="ECO:0000313" key="1">
    <source>
        <dbReference type="EMBL" id="TQM15670.1"/>
    </source>
</evidence>
<evidence type="ECO:0000313" key="2">
    <source>
        <dbReference type="Proteomes" id="UP000315677"/>
    </source>
</evidence>
<dbReference type="EMBL" id="VFPA01000001">
    <property type="protein sequence ID" value="TQM15670.1"/>
    <property type="molecule type" value="Genomic_DNA"/>
</dbReference>
<accession>A0A543E264</accession>
<protein>
    <recommendedName>
        <fullName evidence="3">Glycosyltransferase</fullName>
    </recommendedName>
</protein>
<dbReference type="Proteomes" id="UP000315677">
    <property type="component" value="Unassembled WGS sequence"/>
</dbReference>
<name>A0A543E264_9PSEU</name>
<comment type="caution">
    <text evidence="1">The sequence shown here is derived from an EMBL/GenBank/DDBJ whole genome shotgun (WGS) entry which is preliminary data.</text>
</comment>
<dbReference type="AlphaFoldDB" id="A0A543E264"/>
<gene>
    <name evidence="1" type="ORF">FB558_2460</name>
</gene>